<feature type="region of interest" description="Disordered" evidence="1">
    <location>
        <begin position="1236"/>
        <end position="1267"/>
    </location>
</feature>
<feature type="compositionally biased region" description="Low complexity" evidence="1">
    <location>
        <begin position="98"/>
        <end position="110"/>
    </location>
</feature>
<proteinExistence type="predicted"/>
<feature type="compositionally biased region" description="Acidic residues" evidence="1">
    <location>
        <begin position="1066"/>
        <end position="1075"/>
    </location>
</feature>
<keyword evidence="2" id="KW-0472">Membrane</keyword>
<feature type="compositionally biased region" description="Low complexity" evidence="1">
    <location>
        <begin position="159"/>
        <end position="168"/>
    </location>
</feature>
<feature type="compositionally biased region" description="Basic and acidic residues" evidence="1">
    <location>
        <begin position="1046"/>
        <end position="1061"/>
    </location>
</feature>
<feature type="region of interest" description="Disordered" evidence="1">
    <location>
        <begin position="690"/>
        <end position="728"/>
    </location>
</feature>
<feature type="region of interest" description="Disordered" evidence="1">
    <location>
        <begin position="156"/>
        <end position="354"/>
    </location>
</feature>
<feature type="compositionally biased region" description="Polar residues" evidence="1">
    <location>
        <begin position="194"/>
        <end position="214"/>
    </location>
</feature>
<feature type="compositionally biased region" description="Polar residues" evidence="1">
    <location>
        <begin position="305"/>
        <end position="322"/>
    </location>
</feature>
<protein>
    <recommendedName>
        <fullName evidence="5">Shugoshin C-terminal domain-containing protein</fullName>
    </recommendedName>
</protein>
<dbReference type="Proteomes" id="UP000762676">
    <property type="component" value="Unassembled WGS sequence"/>
</dbReference>
<comment type="caution">
    <text evidence="3">The sequence shown here is derived from an EMBL/GenBank/DDBJ whole genome shotgun (WGS) entry which is preliminary data.</text>
</comment>
<organism evidence="3 4">
    <name type="scientific">Elysia marginata</name>
    <dbReference type="NCBI Taxonomy" id="1093978"/>
    <lineage>
        <taxon>Eukaryota</taxon>
        <taxon>Metazoa</taxon>
        <taxon>Spiralia</taxon>
        <taxon>Lophotrochozoa</taxon>
        <taxon>Mollusca</taxon>
        <taxon>Gastropoda</taxon>
        <taxon>Heterobranchia</taxon>
        <taxon>Euthyneura</taxon>
        <taxon>Panpulmonata</taxon>
        <taxon>Sacoglossa</taxon>
        <taxon>Placobranchoidea</taxon>
        <taxon>Plakobranchidae</taxon>
        <taxon>Elysia</taxon>
    </lineage>
</organism>
<feature type="region of interest" description="Disordered" evidence="1">
    <location>
        <begin position="755"/>
        <end position="779"/>
    </location>
</feature>
<feature type="compositionally biased region" description="Basic and acidic residues" evidence="1">
    <location>
        <begin position="695"/>
        <end position="706"/>
    </location>
</feature>
<evidence type="ECO:0000256" key="1">
    <source>
        <dbReference type="SAM" id="MobiDB-lite"/>
    </source>
</evidence>
<feature type="compositionally biased region" description="Basic and acidic residues" evidence="1">
    <location>
        <begin position="282"/>
        <end position="304"/>
    </location>
</feature>
<feature type="compositionally biased region" description="Low complexity" evidence="1">
    <location>
        <begin position="1139"/>
        <end position="1152"/>
    </location>
</feature>
<feature type="region of interest" description="Disordered" evidence="1">
    <location>
        <begin position="1010"/>
        <end position="1076"/>
    </location>
</feature>
<feature type="compositionally biased region" description="Basic and acidic residues" evidence="1">
    <location>
        <begin position="323"/>
        <end position="335"/>
    </location>
</feature>
<evidence type="ECO:0000313" key="3">
    <source>
        <dbReference type="EMBL" id="GFR91820.1"/>
    </source>
</evidence>
<name>A0AAV4H5D8_9GAST</name>
<feature type="region of interest" description="Disordered" evidence="1">
    <location>
        <begin position="403"/>
        <end position="455"/>
    </location>
</feature>
<feature type="region of interest" description="Disordered" evidence="1">
    <location>
        <begin position="96"/>
        <end position="115"/>
    </location>
</feature>
<feature type="transmembrane region" description="Helical" evidence="2">
    <location>
        <begin position="24"/>
        <end position="44"/>
    </location>
</feature>
<feature type="region of interest" description="Disordered" evidence="1">
    <location>
        <begin position="1177"/>
        <end position="1197"/>
    </location>
</feature>
<keyword evidence="4" id="KW-1185">Reference proteome</keyword>
<feature type="compositionally biased region" description="Low complexity" evidence="1">
    <location>
        <begin position="438"/>
        <end position="455"/>
    </location>
</feature>
<feature type="compositionally biased region" description="Polar residues" evidence="1">
    <location>
        <begin position="414"/>
        <end position="429"/>
    </location>
</feature>
<evidence type="ECO:0008006" key="5">
    <source>
        <dbReference type="Google" id="ProtNLM"/>
    </source>
</evidence>
<feature type="region of interest" description="Disordered" evidence="1">
    <location>
        <begin position="911"/>
        <end position="930"/>
    </location>
</feature>
<accession>A0AAV4H5D8</accession>
<keyword evidence="2" id="KW-1133">Transmembrane helix</keyword>
<evidence type="ECO:0000256" key="2">
    <source>
        <dbReference type="SAM" id="Phobius"/>
    </source>
</evidence>
<keyword evidence="2" id="KW-0812">Transmembrane</keyword>
<feature type="region of interest" description="Disordered" evidence="1">
    <location>
        <begin position="1132"/>
        <end position="1152"/>
    </location>
</feature>
<feature type="compositionally biased region" description="Basic and acidic residues" evidence="1">
    <location>
        <begin position="757"/>
        <end position="779"/>
    </location>
</feature>
<reference evidence="3 4" key="1">
    <citation type="journal article" date="2021" name="Elife">
        <title>Chloroplast acquisition without the gene transfer in kleptoplastic sea slugs, Plakobranchus ocellatus.</title>
        <authorList>
            <person name="Maeda T."/>
            <person name="Takahashi S."/>
            <person name="Yoshida T."/>
            <person name="Shimamura S."/>
            <person name="Takaki Y."/>
            <person name="Nagai Y."/>
            <person name="Toyoda A."/>
            <person name="Suzuki Y."/>
            <person name="Arimoto A."/>
            <person name="Ishii H."/>
            <person name="Satoh N."/>
            <person name="Nishiyama T."/>
            <person name="Hasebe M."/>
            <person name="Maruyama T."/>
            <person name="Minagawa J."/>
            <person name="Obokata J."/>
            <person name="Shigenobu S."/>
        </authorList>
    </citation>
    <scope>NUCLEOTIDE SEQUENCE [LARGE SCALE GENOMIC DNA]</scope>
</reference>
<gene>
    <name evidence="3" type="ORF">ElyMa_000853300</name>
</gene>
<dbReference type="EMBL" id="BMAT01001747">
    <property type="protein sequence ID" value="GFR91820.1"/>
    <property type="molecule type" value="Genomic_DNA"/>
</dbReference>
<sequence>MTVSSISSLILTDRKPLRGKATTPSYTGVVVGIVGIFVLVLSTITCICCSRSASDRRLSSYSSVKDTVQLEDLLTKPVLADPESVFSEPSIHYNWTPSASSNKSPSADSALRPSSQLLSDSESEHFVFPSSPNKKSFTEELLPASQPNASQFLKKETLSMKQKSSVKSSHSKKQNDKQPASEKIAGGGKPPLLSKSSTQTTSRVEDTSVSSLLKNQEKHGVNQQPLERELLLPVDAPDWSSNSISKLKDEESPTETNIDQLNDKVNTKECPERNSQVVKSVNQKELEVQPREYRETRPNAKHTFDNQNNDKNLINLSPTPKGSESKEENPEKDCENVPATACESTSMKEKTKHTPLEKLKLPETPGLHTFIANPSSSRLRKARENNLKYCEPNHQQSILTPGRCSFSHEAGHTANGNSKSISPLMSMSPVQERRFRSEGSASSSPVTSPSPIDSPEVFRKARSLTQNADTSNLKGEIEEKSNNARLFSQTSSLQHCEGKIPIQIAATLDGSSHRVSSSNIQANITPARVNIRDQIPKSEDYATLRRSTSEAAADTAMQSRDVKTFSLNLQIDFHFQNAEGIPTLAPSGLKNTPNNKELMNTCHKHSDRGIIKASRKNVWPDLCKKNESAAYNDATRLESKHKRKILEKSFAEKTVADGTDVQFPANRKRRSEPVMSFFEVTSTSVSGILSPGTSEKFKETRISSKRTERHRRSFPAGERTRQHTAGKKLTRKKELEDNENAFECLVEGGNHKRRRFQSSEHVTEPAREVDSLHADEKEMQDKSIEEELDITTGNSKGEKVHTNVNDISAASLNTLLNKKQLSEKKDGPAKENMSERRRTIPPGRFSEFSFIVTRELSRSDPVIYIYEKCINNEGESLQPFCQGSLDKCLSGYPATQLEGQVEQKPLLKQPVVKPKPKPRGGVVTKAQAHSQSLDRNLIVPKAKPRLSKSMEKLCDKDVEEKISETTQSEQNLTTEAKTVSQALPDTAIDDKLRDIEISQCVPVERRMSSSFKKYENDQDSPAQSETVGESSEQVTCERGPDGVCVMRKETESDNKSEEKTTVPEIEVSDDSDYDNPWDSLDGAVQRASIRYNRRPSRIAAGVDTKTLLLQSAEDLGRLLEQAEKRRQLRQAAAKSTCPEGENLLSPGSSGELPSVGHFTRSSPFRHTVKGLVSTPLSGASKSNESVHQDFPPPPKYGKQFKNELPGRSQSLMKRNPQMKNAVDEEELVAFRAAKPINCSPPTRTKSLSGKEAAKMLSPGTKKRIYKL</sequence>
<feature type="compositionally biased region" description="Polar residues" evidence="1">
    <location>
        <begin position="1019"/>
        <end position="1034"/>
    </location>
</feature>
<dbReference type="AlphaFoldDB" id="A0AAV4H5D8"/>
<feature type="compositionally biased region" description="Basic and acidic residues" evidence="1">
    <location>
        <begin position="215"/>
        <end position="230"/>
    </location>
</feature>
<feature type="compositionally biased region" description="Basic and acidic residues" evidence="1">
    <location>
        <begin position="261"/>
        <end position="272"/>
    </location>
</feature>
<evidence type="ECO:0000313" key="4">
    <source>
        <dbReference type="Proteomes" id="UP000762676"/>
    </source>
</evidence>